<name>A0A9D2CSB9_9FIRM</name>
<dbReference type="PANTHER" id="PTHR30619">
    <property type="entry name" value="DNA INTERNALIZATION/COMPETENCE PROTEIN COMEC/REC2"/>
    <property type="match status" value="1"/>
</dbReference>
<organism evidence="2 3">
    <name type="scientific">Candidatus Borkfalkia excrementigallinarum</name>
    <dbReference type="NCBI Taxonomy" id="2838506"/>
    <lineage>
        <taxon>Bacteria</taxon>
        <taxon>Bacillati</taxon>
        <taxon>Bacillota</taxon>
        <taxon>Clostridia</taxon>
        <taxon>Christensenellales</taxon>
        <taxon>Christensenellaceae</taxon>
        <taxon>Candidatus Borkfalkia</taxon>
    </lineage>
</organism>
<evidence type="ECO:0000313" key="2">
    <source>
        <dbReference type="EMBL" id="HIY96078.1"/>
    </source>
</evidence>
<reference evidence="2" key="2">
    <citation type="submission" date="2021-04" db="EMBL/GenBank/DDBJ databases">
        <authorList>
            <person name="Gilroy R."/>
        </authorList>
    </citation>
    <scope>NUCLEOTIDE SEQUENCE</scope>
    <source>
        <strain evidence="2">1345</strain>
    </source>
</reference>
<reference evidence="2" key="1">
    <citation type="journal article" date="2021" name="PeerJ">
        <title>Extensive microbial diversity within the chicken gut microbiome revealed by metagenomics and culture.</title>
        <authorList>
            <person name="Gilroy R."/>
            <person name="Ravi A."/>
            <person name="Getino M."/>
            <person name="Pursley I."/>
            <person name="Horton D.L."/>
            <person name="Alikhan N.F."/>
            <person name="Baker D."/>
            <person name="Gharbi K."/>
            <person name="Hall N."/>
            <person name="Watson M."/>
            <person name="Adriaenssens E.M."/>
            <person name="Foster-Nyarko E."/>
            <person name="Jarju S."/>
            <person name="Secka A."/>
            <person name="Antonio M."/>
            <person name="Oren A."/>
            <person name="Chaudhuri R.R."/>
            <person name="La Ragione R."/>
            <person name="Hildebrand F."/>
            <person name="Pallen M.J."/>
        </authorList>
    </citation>
    <scope>NUCLEOTIDE SEQUENCE</scope>
    <source>
        <strain evidence="2">1345</strain>
    </source>
</reference>
<accession>A0A9D2CSB9</accession>
<dbReference type="Pfam" id="PF00753">
    <property type="entry name" value="Lactamase_B"/>
    <property type="match status" value="1"/>
</dbReference>
<evidence type="ECO:0000313" key="3">
    <source>
        <dbReference type="Proteomes" id="UP000886750"/>
    </source>
</evidence>
<proteinExistence type="predicted"/>
<dbReference type="Proteomes" id="UP000886750">
    <property type="component" value="Unassembled WGS sequence"/>
</dbReference>
<dbReference type="SUPFAM" id="SSF56281">
    <property type="entry name" value="Metallo-hydrolase/oxidoreductase"/>
    <property type="match status" value="1"/>
</dbReference>
<protein>
    <submittedName>
        <fullName evidence="2">MBL fold metallo-hydrolase</fullName>
    </submittedName>
</protein>
<feature type="domain" description="Metallo-beta-lactamase" evidence="1">
    <location>
        <begin position="17"/>
        <end position="197"/>
    </location>
</feature>
<dbReference type="EMBL" id="DXCQ01000002">
    <property type="protein sequence ID" value="HIY96078.1"/>
    <property type="molecule type" value="Genomic_DNA"/>
</dbReference>
<gene>
    <name evidence="2" type="ORF">H9729_00140</name>
</gene>
<comment type="caution">
    <text evidence="2">The sequence shown here is derived from an EMBL/GenBank/DDBJ whole genome shotgun (WGS) entry which is preliminary data.</text>
</comment>
<dbReference type="Gene3D" id="3.60.15.10">
    <property type="entry name" value="Ribonuclease Z/Hydroxyacylglutathione hydrolase-like"/>
    <property type="match status" value="1"/>
</dbReference>
<dbReference type="PANTHER" id="PTHR30619:SF1">
    <property type="entry name" value="RECOMBINATION PROTEIN 2"/>
    <property type="match status" value="1"/>
</dbReference>
<dbReference type="InterPro" id="IPR052159">
    <property type="entry name" value="Competence_DNA_uptake"/>
</dbReference>
<dbReference type="AlphaFoldDB" id="A0A9D2CSB9"/>
<dbReference type="SMART" id="SM00849">
    <property type="entry name" value="Lactamase_B"/>
    <property type="match status" value="1"/>
</dbReference>
<evidence type="ECO:0000259" key="1">
    <source>
        <dbReference type="SMART" id="SM00849"/>
    </source>
</evidence>
<dbReference type="InterPro" id="IPR036866">
    <property type="entry name" value="RibonucZ/Hydroxyglut_hydro"/>
</dbReference>
<dbReference type="InterPro" id="IPR001279">
    <property type="entry name" value="Metallo-B-lactamas"/>
</dbReference>
<sequence length="265" mass="29802">MFNGDRLFMIPSSSPLQCMGFLMEGEGDVIGIDSCTQAESEKLENLALSLGGRVKCWFLTHAHFDHIEGLIGILERGKVRVDAVAYSFPPLDYIERVEKAENRVARVADLERAIAARGVPVLRPEKGKWMQAGHFRVLPLSDGSPVGETLNPSSVVYRVETRGDSVLFLGDMDWRAEEKILREFPAEIRCPVVQMAHHGQQGVTEKFYQAVSPKVCLWPTPEWLWNNDIGGGYGSGPFKTLETRSWMEKLGTVNYRFTDDITEIR</sequence>